<comment type="caution">
    <text evidence="3">The sequence shown here is derived from an EMBL/GenBank/DDBJ whole genome shotgun (WGS) entry which is preliminary data.</text>
</comment>
<feature type="domain" description="J" evidence="2">
    <location>
        <begin position="6"/>
        <end position="72"/>
    </location>
</feature>
<gene>
    <name evidence="3" type="ORF">S01H1_83339</name>
</gene>
<dbReference type="AlphaFoldDB" id="X0Z749"/>
<dbReference type="SMART" id="SM00271">
    <property type="entry name" value="DnaJ"/>
    <property type="match status" value="1"/>
</dbReference>
<dbReference type="PANTHER" id="PTHR43096">
    <property type="entry name" value="DNAJ HOMOLOG 1, MITOCHONDRIAL-RELATED"/>
    <property type="match status" value="1"/>
</dbReference>
<dbReference type="GO" id="GO:0042026">
    <property type="term" value="P:protein refolding"/>
    <property type="evidence" value="ECO:0007669"/>
    <property type="project" value="TreeGrafter"/>
</dbReference>
<dbReference type="InterPro" id="IPR018253">
    <property type="entry name" value="DnaJ_domain_CS"/>
</dbReference>
<feature type="non-terminal residue" evidence="3">
    <location>
        <position position="138"/>
    </location>
</feature>
<dbReference type="InterPro" id="IPR001623">
    <property type="entry name" value="DnaJ_domain"/>
</dbReference>
<accession>X0Z749</accession>
<organism evidence="3">
    <name type="scientific">marine sediment metagenome</name>
    <dbReference type="NCBI Taxonomy" id="412755"/>
    <lineage>
        <taxon>unclassified sequences</taxon>
        <taxon>metagenomes</taxon>
        <taxon>ecological metagenomes</taxon>
    </lineage>
</organism>
<dbReference type="GO" id="GO:0051082">
    <property type="term" value="F:unfolded protein binding"/>
    <property type="evidence" value="ECO:0007669"/>
    <property type="project" value="TreeGrafter"/>
</dbReference>
<dbReference type="EMBL" id="BARS01056637">
    <property type="protein sequence ID" value="GAG44376.1"/>
    <property type="molecule type" value="Genomic_DNA"/>
</dbReference>
<evidence type="ECO:0000256" key="1">
    <source>
        <dbReference type="ARBA" id="ARBA00023186"/>
    </source>
</evidence>
<dbReference type="Pfam" id="PF00226">
    <property type="entry name" value="DnaJ"/>
    <property type="match status" value="1"/>
</dbReference>
<keyword evidence="1" id="KW-0143">Chaperone</keyword>
<sequence length="138" mass="15273">MPEKPDYYQVLGVDRGAGADDIKRAYRRGALKSHPDSYKGDKADGERKFKELAEAYEVLSDPVKRRRYDQYGHAGLRGAGLHDFSRMGFGDIFSMFEDIFGGAGFVGGRARGADRGYDLETQVEVTLEQVATGAEQTL</sequence>
<dbReference type="InterPro" id="IPR036869">
    <property type="entry name" value="J_dom_sf"/>
</dbReference>
<dbReference type="SUPFAM" id="SSF46565">
    <property type="entry name" value="Chaperone J-domain"/>
    <property type="match status" value="1"/>
</dbReference>
<dbReference type="PROSITE" id="PS50076">
    <property type="entry name" value="DNAJ_2"/>
    <property type="match status" value="1"/>
</dbReference>
<reference evidence="3" key="1">
    <citation type="journal article" date="2014" name="Front. Microbiol.">
        <title>High frequency of phylogenetically diverse reductive dehalogenase-homologous genes in deep subseafloor sedimentary metagenomes.</title>
        <authorList>
            <person name="Kawai M."/>
            <person name="Futagami T."/>
            <person name="Toyoda A."/>
            <person name="Takaki Y."/>
            <person name="Nishi S."/>
            <person name="Hori S."/>
            <person name="Arai W."/>
            <person name="Tsubouchi T."/>
            <person name="Morono Y."/>
            <person name="Uchiyama I."/>
            <person name="Ito T."/>
            <person name="Fujiyama A."/>
            <person name="Inagaki F."/>
            <person name="Takami H."/>
        </authorList>
    </citation>
    <scope>NUCLEOTIDE SEQUENCE</scope>
    <source>
        <strain evidence="3">Expedition CK06-06</strain>
    </source>
</reference>
<dbReference type="Gene3D" id="1.10.287.110">
    <property type="entry name" value="DnaJ domain"/>
    <property type="match status" value="1"/>
</dbReference>
<proteinExistence type="predicted"/>
<name>X0Z749_9ZZZZ</name>
<dbReference type="GO" id="GO:0005737">
    <property type="term" value="C:cytoplasm"/>
    <property type="evidence" value="ECO:0007669"/>
    <property type="project" value="TreeGrafter"/>
</dbReference>
<dbReference type="PRINTS" id="PR00625">
    <property type="entry name" value="JDOMAIN"/>
</dbReference>
<evidence type="ECO:0000259" key="2">
    <source>
        <dbReference type="PROSITE" id="PS50076"/>
    </source>
</evidence>
<dbReference type="PROSITE" id="PS00636">
    <property type="entry name" value="DNAJ_1"/>
    <property type="match status" value="1"/>
</dbReference>
<evidence type="ECO:0000313" key="3">
    <source>
        <dbReference type="EMBL" id="GAG44376.1"/>
    </source>
</evidence>
<protein>
    <recommendedName>
        <fullName evidence="2">J domain-containing protein</fullName>
    </recommendedName>
</protein>
<dbReference type="PANTHER" id="PTHR43096:SF52">
    <property type="entry name" value="DNAJ HOMOLOG 1, MITOCHONDRIAL-RELATED"/>
    <property type="match status" value="1"/>
</dbReference>
<dbReference type="CDD" id="cd06257">
    <property type="entry name" value="DnaJ"/>
    <property type="match status" value="1"/>
</dbReference>